<dbReference type="Proteomes" id="UP000192815">
    <property type="component" value="Unassembled WGS sequence"/>
</dbReference>
<dbReference type="Pfam" id="PF02518">
    <property type="entry name" value="HATPase_c"/>
    <property type="match status" value="1"/>
</dbReference>
<keyword evidence="14" id="KW-0812">Transmembrane</keyword>
<organism evidence="18 19">
    <name type="scientific">Pseudomonas floridensis</name>
    <dbReference type="NCBI Taxonomy" id="1958950"/>
    <lineage>
        <taxon>Bacteria</taxon>
        <taxon>Pseudomonadati</taxon>
        <taxon>Pseudomonadota</taxon>
        <taxon>Gammaproteobacteria</taxon>
        <taxon>Pseudomonadales</taxon>
        <taxon>Pseudomonadaceae</taxon>
        <taxon>Pseudomonas</taxon>
    </lineage>
</organism>
<dbReference type="PROSITE" id="PS50110">
    <property type="entry name" value="RESPONSE_REGULATORY"/>
    <property type="match status" value="1"/>
</dbReference>
<feature type="domain" description="Histidine kinase" evidence="15">
    <location>
        <begin position="269"/>
        <end position="491"/>
    </location>
</feature>
<evidence type="ECO:0000256" key="14">
    <source>
        <dbReference type="SAM" id="Phobius"/>
    </source>
</evidence>
<dbReference type="STRING" id="1958950.BZK31_24500"/>
<dbReference type="EC" id="2.7.13.3" evidence="3"/>
<dbReference type="InterPro" id="IPR004358">
    <property type="entry name" value="Sig_transdc_His_kin-like_C"/>
</dbReference>
<feature type="transmembrane region" description="Helical" evidence="14">
    <location>
        <begin position="12"/>
        <end position="34"/>
    </location>
</feature>
<evidence type="ECO:0000256" key="4">
    <source>
        <dbReference type="ARBA" id="ARBA00022519"/>
    </source>
</evidence>
<evidence type="ECO:0000259" key="15">
    <source>
        <dbReference type="PROSITE" id="PS50109"/>
    </source>
</evidence>
<dbReference type="Gene3D" id="6.10.340.10">
    <property type="match status" value="1"/>
</dbReference>
<evidence type="ECO:0000256" key="6">
    <source>
        <dbReference type="ARBA" id="ARBA00022679"/>
    </source>
</evidence>
<dbReference type="Pfam" id="PF00672">
    <property type="entry name" value="HAMP"/>
    <property type="match status" value="1"/>
</dbReference>
<comment type="caution">
    <text evidence="18">The sequence shown here is derived from an EMBL/GenBank/DDBJ whole genome shotgun (WGS) entry which is preliminary data.</text>
</comment>
<dbReference type="InterPro" id="IPR036097">
    <property type="entry name" value="HisK_dim/P_sf"/>
</dbReference>
<keyword evidence="4" id="KW-1003">Cell membrane</keyword>
<dbReference type="SMART" id="SM00304">
    <property type="entry name" value="HAMP"/>
    <property type="match status" value="1"/>
</dbReference>
<dbReference type="Pfam" id="PF00072">
    <property type="entry name" value="Response_reg"/>
    <property type="match status" value="1"/>
</dbReference>
<reference evidence="19" key="1">
    <citation type="submission" date="2017-02" db="EMBL/GenBank/DDBJ databases">
        <title>Pseudomonas floridae sp. nov., a novel pathogenic bacterial species isolated from tomato.</title>
        <authorList>
            <person name="Timilsina S."/>
            <person name="Vallad G.E."/>
            <person name="Jones J.B."/>
        </authorList>
    </citation>
    <scope>NUCLEOTIDE SEQUENCE [LARGE SCALE GENOMIC DNA]</scope>
    <source>
        <strain evidence="19">GEV388</strain>
    </source>
</reference>
<dbReference type="SMART" id="SM00387">
    <property type="entry name" value="HATPase_c"/>
    <property type="match status" value="1"/>
</dbReference>
<evidence type="ECO:0000256" key="11">
    <source>
        <dbReference type="ARBA" id="ARBA00064003"/>
    </source>
</evidence>
<dbReference type="Gene3D" id="3.30.565.10">
    <property type="entry name" value="Histidine kinase-like ATPase, C-terminal domain"/>
    <property type="match status" value="1"/>
</dbReference>
<dbReference type="GO" id="GO:0000155">
    <property type="term" value="F:phosphorelay sensor kinase activity"/>
    <property type="evidence" value="ECO:0007669"/>
    <property type="project" value="InterPro"/>
</dbReference>
<dbReference type="SMART" id="SM00448">
    <property type="entry name" value="REC"/>
    <property type="match status" value="1"/>
</dbReference>
<dbReference type="SUPFAM" id="SSF158472">
    <property type="entry name" value="HAMP domain-like"/>
    <property type="match status" value="1"/>
</dbReference>
<dbReference type="SUPFAM" id="SSF52172">
    <property type="entry name" value="CheY-like"/>
    <property type="match status" value="1"/>
</dbReference>
<evidence type="ECO:0000256" key="9">
    <source>
        <dbReference type="ARBA" id="ARBA00022840"/>
    </source>
</evidence>
<keyword evidence="9" id="KW-0067">ATP-binding</keyword>
<dbReference type="InterPro" id="IPR036890">
    <property type="entry name" value="HATPase_C_sf"/>
</dbReference>
<dbReference type="InterPro" id="IPR019247">
    <property type="entry name" value="Histidine_kinase_BarA_N"/>
</dbReference>
<dbReference type="Pfam" id="PF00512">
    <property type="entry name" value="HisKA"/>
    <property type="match status" value="1"/>
</dbReference>
<keyword evidence="4" id="KW-0997">Cell inner membrane</keyword>
<sequence>MTLRNWDINTRTQIISLGPALLLTVLLIGFFTFVRIQDLRQELNHTGQLIANQLAPAAEPGLLIGDTESLKGLMRATLSMPSVRYVEIQDSSNTVLVYIDQPRENEHQSRQMEIFQAPVQAQHLVVHGAASTGEVPPGLASQRYLGRVLVGMSSEAFNRRQQEILLKAGILALCALLFTFLLAKRLALSLSRPISRMGDALKAIQKGDYRTPLPVSDDAELGALARHINNLAANLDKASLEQQRSMAQLIQTREEAEQANRAKSDFLAMMSHELRTPMNGVLGMLQLMETTRMTDEQSEYAALATESTEHLLRVINDILDFSRIERDALQMEGIAFNLAELVSASTHAFNHNAQQRNLQLNLQIQPGMESLTVIGDPTRIRQILVNLIGNALKFTEAGSVCVNAGWVMLEGDQLQFTCTVEDSGIGIHADRLESMFDAFQQADSSISRRYGGTGLGLPIARTLAERMGGTLRAQSEEGTGSLFTLQLPLPVSRQLPIDTRQPLFALDAPDKERSVLLVEDNPVNRTVVQAMLHNLGCQVDVAVDGAEAVIMAGAGHYGLILMDCRLPVMDGYEATRRIRQLNGLEHTPIIALTANALQGDRDACLQAGMDDYLAKPFKHADLQQILRRWLVFRTPATGDKC</sequence>
<evidence type="ECO:0000256" key="1">
    <source>
        <dbReference type="ARBA" id="ARBA00000085"/>
    </source>
</evidence>
<dbReference type="PROSITE" id="PS50109">
    <property type="entry name" value="HIS_KIN"/>
    <property type="match status" value="1"/>
</dbReference>
<evidence type="ECO:0000256" key="12">
    <source>
        <dbReference type="ARBA" id="ARBA00068150"/>
    </source>
</evidence>
<dbReference type="InterPro" id="IPR003660">
    <property type="entry name" value="HAMP_dom"/>
</dbReference>
<evidence type="ECO:0000256" key="10">
    <source>
        <dbReference type="ARBA" id="ARBA00023012"/>
    </source>
</evidence>
<dbReference type="InterPro" id="IPR011006">
    <property type="entry name" value="CheY-like_superfamily"/>
</dbReference>
<feature type="domain" description="Response regulatory" evidence="16">
    <location>
        <begin position="514"/>
        <end position="630"/>
    </location>
</feature>
<dbReference type="FunFam" id="1.10.287.130:FF:000002">
    <property type="entry name" value="Two-component osmosensing histidine kinase"/>
    <property type="match status" value="1"/>
</dbReference>
<evidence type="ECO:0000313" key="19">
    <source>
        <dbReference type="Proteomes" id="UP000192815"/>
    </source>
</evidence>
<feature type="domain" description="HAMP" evidence="17">
    <location>
        <begin position="188"/>
        <end position="240"/>
    </location>
</feature>
<keyword evidence="7" id="KW-0547">Nucleotide-binding</keyword>
<dbReference type="PRINTS" id="PR00344">
    <property type="entry name" value="BCTRLSENSOR"/>
</dbReference>
<dbReference type="AlphaFoldDB" id="A0A1X0MZB2"/>
<dbReference type="Gene3D" id="3.40.50.2300">
    <property type="match status" value="1"/>
</dbReference>
<evidence type="ECO:0000256" key="2">
    <source>
        <dbReference type="ARBA" id="ARBA00004429"/>
    </source>
</evidence>
<accession>A0A1X0MZB2</accession>
<dbReference type="InterPro" id="IPR003661">
    <property type="entry name" value="HisK_dim/P_dom"/>
</dbReference>
<evidence type="ECO:0000259" key="17">
    <source>
        <dbReference type="PROSITE" id="PS50885"/>
    </source>
</evidence>
<feature type="transmembrane region" description="Helical" evidence="14">
    <location>
        <begin position="164"/>
        <end position="183"/>
    </location>
</feature>
<dbReference type="PANTHER" id="PTHR45339">
    <property type="entry name" value="HYBRID SIGNAL TRANSDUCTION HISTIDINE KINASE J"/>
    <property type="match status" value="1"/>
</dbReference>
<keyword evidence="8 18" id="KW-0418">Kinase</keyword>
<dbReference type="EMBL" id="MUIO01000112">
    <property type="protein sequence ID" value="ORC55686.1"/>
    <property type="molecule type" value="Genomic_DNA"/>
</dbReference>
<dbReference type="CDD" id="cd06225">
    <property type="entry name" value="HAMP"/>
    <property type="match status" value="1"/>
</dbReference>
<feature type="modified residue" description="4-aspartylphosphate" evidence="13">
    <location>
        <position position="563"/>
    </location>
</feature>
<evidence type="ECO:0000256" key="8">
    <source>
        <dbReference type="ARBA" id="ARBA00022777"/>
    </source>
</evidence>
<comment type="subcellular location">
    <subcellularLocation>
        <location evidence="2">Cell inner membrane</location>
        <topology evidence="2">Multi-pass membrane protein</topology>
    </subcellularLocation>
</comment>
<dbReference type="InterPro" id="IPR003594">
    <property type="entry name" value="HATPase_dom"/>
</dbReference>
<dbReference type="InterPro" id="IPR005467">
    <property type="entry name" value="His_kinase_dom"/>
</dbReference>
<dbReference type="SMART" id="SM00388">
    <property type="entry name" value="HisKA"/>
    <property type="match status" value="1"/>
</dbReference>
<evidence type="ECO:0000256" key="5">
    <source>
        <dbReference type="ARBA" id="ARBA00022553"/>
    </source>
</evidence>
<keyword evidence="5 13" id="KW-0597">Phosphoprotein</keyword>
<dbReference type="FunFam" id="3.30.565.10:FF:000010">
    <property type="entry name" value="Sensor histidine kinase RcsC"/>
    <property type="match status" value="1"/>
</dbReference>
<evidence type="ECO:0000313" key="18">
    <source>
        <dbReference type="EMBL" id="ORC55686.1"/>
    </source>
</evidence>
<dbReference type="PANTHER" id="PTHR45339:SF1">
    <property type="entry name" value="HYBRID SIGNAL TRANSDUCTION HISTIDINE KINASE J"/>
    <property type="match status" value="1"/>
</dbReference>
<keyword evidence="14" id="KW-1133">Transmembrane helix</keyword>
<dbReference type="GO" id="GO:0005524">
    <property type="term" value="F:ATP binding"/>
    <property type="evidence" value="ECO:0007669"/>
    <property type="project" value="UniProtKB-KW"/>
</dbReference>
<keyword evidence="19" id="KW-1185">Reference proteome</keyword>
<dbReference type="SUPFAM" id="SSF55874">
    <property type="entry name" value="ATPase domain of HSP90 chaperone/DNA topoisomerase II/histidine kinase"/>
    <property type="match status" value="1"/>
</dbReference>
<dbReference type="InterPro" id="IPR001789">
    <property type="entry name" value="Sig_transdc_resp-reg_receiver"/>
</dbReference>
<evidence type="ECO:0000256" key="13">
    <source>
        <dbReference type="PROSITE-ProRule" id="PRU00169"/>
    </source>
</evidence>
<dbReference type="PROSITE" id="PS50885">
    <property type="entry name" value="HAMP"/>
    <property type="match status" value="1"/>
</dbReference>
<evidence type="ECO:0000256" key="7">
    <source>
        <dbReference type="ARBA" id="ARBA00022741"/>
    </source>
</evidence>
<dbReference type="Gene3D" id="1.10.287.130">
    <property type="match status" value="1"/>
</dbReference>
<comment type="catalytic activity">
    <reaction evidence="1">
        <text>ATP + protein L-histidine = ADP + protein N-phospho-L-histidine.</text>
        <dbReference type="EC" id="2.7.13.3"/>
    </reaction>
</comment>
<dbReference type="GO" id="GO:0005886">
    <property type="term" value="C:plasma membrane"/>
    <property type="evidence" value="ECO:0007669"/>
    <property type="project" value="UniProtKB-SubCell"/>
</dbReference>
<protein>
    <recommendedName>
        <fullName evidence="12">Sensory/regulatory protein RpfC</fullName>
        <ecNumber evidence="3">2.7.13.3</ecNumber>
    </recommendedName>
</protein>
<evidence type="ECO:0000256" key="3">
    <source>
        <dbReference type="ARBA" id="ARBA00012438"/>
    </source>
</evidence>
<keyword evidence="14" id="KW-0472">Membrane</keyword>
<name>A0A1X0MZB2_9PSED</name>
<proteinExistence type="predicted"/>
<dbReference type="CDD" id="cd00082">
    <property type="entry name" value="HisKA"/>
    <property type="match status" value="1"/>
</dbReference>
<comment type="subunit">
    <text evidence="11">At low DSF concentrations, interacts with RpfF.</text>
</comment>
<dbReference type="SUPFAM" id="SSF47384">
    <property type="entry name" value="Homodimeric domain of signal transducing histidine kinase"/>
    <property type="match status" value="1"/>
</dbReference>
<evidence type="ECO:0000259" key="16">
    <source>
        <dbReference type="PROSITE" id="PS50110"/>
    </source>
</evidence>
<dbReference type="CDD" id="cd17546">
    <property type="entry name" value="REC_hyHK_CKI1_RcsC-like"/>
    <property type="match status" value="1"/>
</dbReference>
<dbReference type="Pfam" id="PF09984">
    <property type="entry name" value="sCache_4"/>
    <property type="match status" value="1"/>
</dbReference>
<dbReference type="OrthoDB" id="9797243at2"/>
<gene>
    <name evidence="18" type="ORF">BZK31_24500</name>
</gene>
<dbReference type="CDD" id="cd16922">
    <property type="entry name" value="HATPase_EvgS-ArcB-TorS-like"/>
    <property type="match status" value="1"/>
</dbReference>
<dbReference type="RefSeq" id="WP_083185857.1">
    <property type="nucleotide sequence ID" value="NZ_CBCRZR010000005.1"/>
</dbReference>
<keyword evidence="6" id="KW-0808">Transferase</keyword>
<keyword evidence="10" id="KW-0902">Two-component regulatory system</keyword>